<dbReference type="SUPFAM" id="SSF46689">
    <property type="entry name" value="Homeodomain-like"/>
    <property type="match status" value="1"/>
</dbReference>
<dbReference type="InterPro" id="IPR001647">
    <property type="entry name" value="HTH_TetR"/>
</dbReference>
<dbReference type="AlphaFoldDB" id="A0A1C1A768"/>
<feature type="DNA-binding region" description="H-T-H motif" evidence="2">
    <location>
        <begin position="30"/>
        <end position="49"/>
    </location>
</feature>
<evidence type="ECO:0000313" key="5">
    <source>
        <dbReference type="Proteomes" id="UP000093309"/>
    </source>
</evidence>
<dbReference type="EMBL" id="LYPC01000011">
    <property type="protein sequence ID" value="OCT16412.1"/>
    <property type="molecule type" value="Genomic_DNA"/>
</dbReference>
<dbReference type="STRING" id="512399.A8709_03000"/>
<evidence type="ECO:0000256" key="2">
    <source>
        <dbReference type="PROSITE-ProRule" id="PRU00335"/>
    </source>
</evidence>
<sequence>MTDKRVIRSKKVFNDTLVTLLKKKDFSKITVSEIIRTSDLNRSTFYQHYNSKEDLLKEAMENEVEGIKQALYEPFQNSNSVVLEADRLSLIRVFEYIYQNKKFFSTVLSSSLAIDFLKKIHEELIYHGHHNLTYSFNPASTVNVDLYIQYGMSALIGLIANWIGNDFPYTPEELSKELSKIIVTAPEAVSFLSKEK</sequence>
<comment type="caution">
    <text evidence="4">The sequence shown here is derived from an EMBL/GenBank/DDBJ whole genome shotgun (WGS) entry which is preliminary data.</text>
</comment>
<dbReference type="Proteomes" id="UP000093309">
    <property type="component" value="Unassembled WGS sequence"/>
</dbReference>
<feature type="domain" description="HTH tetR-type" evidence="3">
    <location>
        <begin position="7"/>
        <end position="67"/>
    </location>
</feature>
<dbReference type="PANTHER" id="PTHR43479">
    <property type="entry name" value="ACREF/ENVCD OPERON REPRESSOR-RELATED"/>
    <property type="match status" value="1"/>
</dbReference>
<protein>
    <recommendedName>
        <fullName evidence="3">HTH tetR-type domain-containing protein</fullName>
    </recommendedName>
</protein>
<dbReference type="Pfam" id="PF14278">
    <property type="entry name" value="TetR_C_8"/>
    <property type="match status" value="1"/>
</dbReference>
<accession>A0A1C1A768</accession>
<dbReference type="InterPro" id="IPR039532">
    <property type="entry name" value="TetR_C_Firmicutes"/>
</dbReference>
<evidence type="ECO:0000259" key="3">
    <source>
        <dbReference type="PROSITE" id="PS50977"/>
    </source>
</evidence>
<dbReference type="RefSeq" id="WP_065851184.1">
    <property type="nucleotide sequence ID" value="NZ_LYPC01000011.1"/>
</dbReference>
<dbReference type="PROSITE" id="PS50977">
    <property type="entry name" value="HTH_TETR_2"/>
    <property type="match status" value="1"/>
</dbReference>
<dbReference type="InterPro" id="IPR050624">
    <property type="entry name" value="HTH-type_Tx_Regulator"/>
</dbReference>
<gene>
    <name evidence="4" type="ORF">A8709_03000</name>
</gene>
<dbReference type="GO" id="GO:0003677">
    <property type="term" value="F:DNA binding"/>
    <property type="evidence" value="ECO:0007669"/>
    <property type="project" value="UniProtKB-UniRule"/>
</dbReference>
<proteinExistence type="predicted"/>
<dbReference type="InterPro" id="IPR009057">
    <property type="entry name" value="Homeodomain-like_sf"/>
</dbReference>
<reference evidence="5" key="1">
    <citation type="submission" date="2016-05" db="EMBL/GenBank/DDBJ databases">
        <title>Paenibacillus oryzae. sp. nov., isolated from the rice root.</title>
        <authorList>
            <person name="Zhang J."/>
            <person name="Zhang X."/>
        </authorList>
    </citation>
    <scope>NUCLEOTIDE SEQUENCE [LARGE SCALE GENOMIC DNA]</scope>
    <source>
        <strain evidence="5">KCTC13222</strain>
    </source>
</reference>
<organism evidence="4 5">
    <name type="scientific">Paenibacillus pectinilyticus</name>
    <dbReference type="NCBI Taxonomy" id="512399"/>
    <lineage>
        <taxon>Bacteria</taxon>
        <taxon>Bacillati</taxon>
        <taxon>Bacillota</taxon>
        <taxon>Bacilli</taxon>
        <taxon>Bacillales</taxon>
        <taxon>Paenibacillaceae</taxon>
        <taxon>Paenibacillus</taxon>
    </lineage>
</organism>
<dbReference type="Gene3D" id="1.10.357.10">
    <property type="entry name" value="Tetracycline Repressor, domain 2"/>
    <property type="match status" value="1"/>
</dbReference>
<dbReference type="Pfam" id="PF00440">
    <property type="entry name" value="TetR_N"/>
    <property type="match status" value="1"/>
</dbReference>
<dbReference type="PANTHER" id="PTHR43479:SF7">
    <property type="entry name" value="TETR-FAMILY TRANSCRIPTIONAL REGULATOR"/>
    <property type="match status" value="1"/>
</dbReference>
<evidence type="ECO:0000313" key="4">
    <source>
        <dbReference type="EMBL" id="OCT16412.1"/>
    </source>
</evidence>
<keyword evidence="1 2" id="KW-0238">DNA-binding</keyword>
<keyword evidence="5" id="KW-1185">Reference proteome</keyword>
<name>A0A1C1A768_9BACL</name>
<evidence type="ECO:0000256" key="1">
    <source>
        <dbReference type="ARBA" id="ARBA00023125"/>
    </source>
</evidence>